<keyword evidence="1" id="KW-1185">Reference proteome</keyword>
<dbReference type="SUPFAM" id="SSF57903">
    <property type="entry name" value="FYVE/PHD zinc finger"/>
    <property type="match status" value="1"/>
</dbReference>
<sequence>MAMVHDLFFDSEEVPFTHETSFQEISLGKCLELLNEEQLSQLINVVAEDYQLKYDLFRQIQKQSVALEEFGKLHQPRSGSCAFCWQAFRIFRREIICNECPRNVCNRCESKGLCKYCHEMRILSYKKAELGILVPFEKDLFGYCKMITLGDPLAFQLRATLGEFSRFGSVFEFISTT</sequence>
<organism evidence="1 2">
    <name type="scientific">Acrobeloides nanus</name>
    <dbReference type="NCBI Taxonomy" id="290746"/>
    <lineage>
        <taxon>Eukaryota</taxon>
        <taxon>Metazoa</taxon>
        <taxon>Ecdysozoa</taxon>
        <taxon>Nematoda</taxon>
        <taxon>Chromadorea</taxon>
        <taxon>Rhabditida</taxon>
        <taxon>Tylenchina</taxon>
        <taxon>Cephalobomorpha</taxon>
        <taxon>Cephaloboidea</taxon>
        <taxon>Cephalobidae</taxon>
        <taxon>Acrobeloides</taxon>
    </lineage>
</organism>
<protein>
    <submittedName>
        <fullName evidence="2">Uncharacterized protein</fullName>
    </submittedName>
</protein>
<proteinExistence type="predicted"/>
<dbReference type="InterPro" id="IPR011011">
    <property type="entry name" value="Znf_FYVE_PHD"/>
</dbReference>
<dbReference type="AlphaFoldDB" id="A0A914E5K3"/>
<dbReference type="WBParaSite" id="ACRNAN_scaffold5903.g17522.t1">
    <property type="protein sequence ID" value="ACRNAN_scaffold5903.g17522.t1"/>
    <property type="gene ID" value="ACRNAN_scaffold5903.g17522"/>
</dbReference>
<dbReference type="Gene3D" id="3.30.40.10">
    <property type="entry name" value="Zinc/RING finger domain, C3HC4 (zinc finger)"/>
    <property type="match status" value="1"/>
</dbReference>
<evidence type="ECO:0000313" key="2">
    <source>
        <dbReference type="WBParaSite" id="ACRNAN_scaffold5903.g17522.t1"/>
    </source>
</evidence>
<reference evidence="2" key="1">
    <citation type="submission" date="2022-11" db="UniProtKB">
        <authorList>
            <consortium name="WormBaseParasite"/>
        </authorList>
    </citation>
    <scope>IDENTIFICATION</scope>
</reference>
<name>A0A914E5K3_9BILA</name>
<dbReference type="Proteomes" id="UP000887540">
    <property type="component" value="Unplaced"/>
</dbReference>
<evidence type="ECO:0000313" key="1">
    <source>
        <dbReference type="Proteomes" id="UP000887540"/>
    </source>
</evidence>
<accession>A0A914E5K3</accession>
<dbReference type="InterPro" id="IPR013083">
    <property type="entry name" value="Znf_RING/FYVE/PHD"/>
</dbReference>